<evidence type="ECO:0000259" key="6">
    <source>
        <dbReference type="Pfam" id="PF07298"/>
    </source>
</evidence>
<keyword evidence="3 5" id="KW-1133">Transmembrane helix</keyword>
<evidence type="ECO:0000256" key="1">
    <source>
        <dbReference type="ARBA" id="ARBA00004141"/>
    </source>
</evidence>
<evidence type="ECO:0000313" key="7">
    <source>
        <dbReference type="EMBL" id="RPE67300.1"/>
    </source>
</evidence>
<evidence type="ECO:0000256" key="2">
    <source>
        <dbReference type="ARBA" id="ARBA00022692"/>
    </source>
</evidence>
<sequence>MILIILGVVLWTGAHVFNRIAPDVRADLGEKGRILVAALSFIAIVLMVIGYKTADGPVYWGRVPALVGINNLLMLFAIYLFAASGMKTWITSKIKNPQLTAVKVWALAHLLVNGDLASFLLFGGLLAWAVWSVILIKRAGVTPEPYVPVGAKKEVMAVIGALIVTVVIMGLHAALGATPWG</sequence>
<feature type="transmembrane region" description="Helical" evidence="5">
    <location>
        <begin position="116"/>
        <end position="135"/>
    </location>
</feature>
<evidence type="ECO:0000256" key="5">
    <source>
        <dbReference type="SAM" id="Phobius"/>
    </source>
</evidence>
<protein>
    <submittedName>
        <fullName evidence="7">NnrU protein</fullName>
    </submittedName>
</protein>
<organism evidence="7 8">
    <name type="scientific">Pacificibacter maritimus</name>
    <dbReference type="NCBI Taxonomy" id="762213"/>
    <lineage>
        <taxon>Bacteria</taxon>
        <taxon>Pseudomonadati</taxon>
        <taxon>Pseudomonadota</taxon>
        <taxon>Alphaproteobacteria</taxon>
        <taxon>Rhodobacterales</taxon>
        <taxon>Roseobacteraceae</taxon>
        <taxon>Pacificibacter</taxon>
    </lineage>
</organism>
<feature type="transmembrane region" description="Helical" evidence="5">
    <location>
        <begin position="155"/>
        <end position="175"/>
    </location>
</feature>
<evidence type="ECO:0000256" key="3">
    <source>
        <dbReference type="ARBA" id="ARBA00022989"/>
    </source>
</evidence>
<feature type="transmembrane region" description="Helical" evidence="5">
    <location>
        <begin position="63"/>
        <end position="82"/>
    </location>
</feature>
<dbReference type="EMBL" id="RKQK01000002">
    <property type="protein sequence ID" value="RPE67300.1"/>
    <property type="molecule type" value="Genomic_DNA"/>
</dbReference>
<comment type="subcellular location">
    <subcellularLocation>
        <location evidence="1">Membrane</location>
        <topology evidence="1">Multi-pass membrane protein</topology>
    </subcellularLocation>
</comment>
<feature type="transmembrane region" description="Helical" evidence="5">
    <location>
        <begin position="34"/>
        <end position="51"/>
    </location>
</feature>
<accession>A0A3N4V0C7</accession>
<keyword evidence="8" id="KW-1185">Reference proteome</keyword>
<reference evidence="7 8" key="1">
    <citation type="submission" date="2018-11" db="EMBL/GenBank/DDBJ databases">
        <title>Genomic Encyclopedia of Type Strains, Phase IV (KMG-IV): sequencing the most valuable type-strain genomes for metagenomic binning, comparative biology and taxonomic classification.</title>
        <authorList>
            <person name="Goeker M."/>
        </authorList>
    </citation>
    <scope>NUCLEOTIDE SEQUENCE [LARGE SCALE GENOMIC DNA]</scope>
    <source>
        <strain evidence="7 8">DSM 104731</strain>
    </source>
</reference>
<dbReference type="Pfam" id="PF07298">
    <property type="entry name" value="NnrU"/>
    <property type="match status" value="1"/>
</dbReference>
<comment type="caution">
    <text evidence="7">The sequence shown here is derived from an EMBL/GenBank/DDBJ whole genome shotgun (WGS) entry which is preliminary data.</text>
</comment>
<name>A0A3N4V0C7_9RHOB</name>
<dbReference type="OrthoDB" id="5293641at2"/>
<dbReference type="RefSeq" id="WP_123792762.1">
    <property type="nucleotide sequence ID" value="NZ_RKQK01000002.1"/>
</dbReference>
<keyword evidence="2 5" id="KW-0812">Transmembrane</keyword>
<dbReference type="GO" id="GO:0016020">
    <property type="term" value="C:membrane"/>
    <property type="evidence" value="ECO:0007669"/>
    <property type="project" value="UniProtKB-SubCell"/>
</dbReference>
<keyword evidence="4 5" id="KW-0472">Membrane</keyword>
<dbReference type="InterPro" id="IPR009915">
    <property type="entry name" value="NnrU_dom"/>
</dbReference>
<evidence type="ECO:0000256" key="4">
    <source>
        <dbReference type="ARBA" id="ARBA00023136"/>
    </source>
</evidence>
<dbReference type="Proteomes" id="UP000269689">
    <property type="component" value="Unassembled WGS sequence"/>
</dbReference>
<proteinExistence type="predicted"/>
<dbReference type="AlphaFoldDB" id="A0A3N4V0C7"/>
<evidence type="ECO:0000313" key="8">
    <source>
        <dbReference type="Proteomes" id="UP000269689"/>
    </source>
</evidence>
<feature type="domain" description="NnrU" evidence="6">
    <location>
        <begin position="4"/>
        <end position="178"/>
    </location>
</feature>
<gene>
    <name evidence="7" type="ORF">EDD53_1705</name>
</gene>